<keyword evidence="1" id="KW-0460">Magnesium</keyword>
<comment type="cofactor">
    <cofactor evidence="1">
        <name>Ni(2+)</name>
        <dbReference type="ChEBI" id="CHEBI:49786"/>
    </cofactor>
</comment>
<reference evidence="3" key="1">
    <citation type="journal article" date="2017" name="Appl. Environ. Microbiol.">
        <title>Genomic Analysis of Calderihabitans maritimus KKC1, a Thermophilic, Hydrogenogenic, Carboxydotrophic Bacterium Isolated from Marine Sediment.</title>
        <authorList>
            <person name="Omae K."/>
            <person name="Yoneda Y."/>
            <person name="Fukuyama Y."/>
            <person name="Yoshida T."/>
            <person name="Sako Y."/>
        </authorList>
    </citation>
    <scope>NUCLEOTIDE SEQUENCE [LARGE SCALE GENOMIC DNA]</scope>
    <source>
        <strain evidence="3">KKC1</strain>
    </source>
</reference>
<feature type="binding site" evidence="1">
    <location>
        <position position="413"/>
    </location>
    <ligand>
        <name>Ni(2+)</name>
        <dbReference type="ChEBI" id="CHEBI:49786"/>
    </ligand>
</feature>
<evidence type="ECO:0000313" key="2">
    <source>
        <dbReference type="EMBL" id="GAW93259.1"/>
    </source>
</evidence>
<keyword evidence="1" id="KW-0533">Nickel</keyword>
<gene>
    <name evidence="2" type="ORF">KKC1_23980</name>
</gene>
<keyword evidence="1" id="KW-0408">Iron</keyword>
<dbReference type="OrthoDB" id="9761717at2"/>
<dbReference type="RefSeq" id="WP_088554438.1">
    <property type="nucleotide sequence ID" value="NZ_BDGJ01000125.1"/>
</dbReference>
<dbReference type="SUPFAM" id="SSF56762">
    <property type="entry name" value="HydB/Nqo4-like"/>
    <property type="match status" value="1"/>
</dbReference>
<dbReference type="AlphaFoldDB" id="A0A1Z5HUP5"/>
<dbReference type="InterPro" id="IPR001501">
    <property type="entry name" value="Ni-dep_hyd_lsu"/>
</dbReference>
<feature type="binding site" evidence="1">
    <location>
        <position position="44"/>
    </location>
    <ligand>
        <name>Mg(2+)</name>
        <dbReference type="ChEBI" id="CHEBI:18420"/>
    </ligand>
</feature>
<dbReference type="PANTHER" id="PTHR43600">
    <property type="entry name" value="COENZYME F420 HYDROGENASE, SUBUNIT ALPHA"/>
    <property type="match status" value="1"/>
</dbReference>
<dbReference type="GO" id="GO:0016151">
    <property type="term" value="F:nickel cation binding"/>
    <property type="evidence" value="ECO:0007669"/>
    <property type="project" value="InterPro"/>
</dbReference>
<dbReference type="Pfam" id="PF00374">
    <property type="entry name" value="NiFeSe_Hases"/>
    <property type="match status" value="2"/>
</dbReference>
<keyword evidence="3" id="KW-1185">Reference proteome</keyword>
<dbReference type="EMBL" id="BDGJ01000125">
    <property type="protein sequence ID" value="GAW93259.1"/>
    <property type="molecule type" value="Genomic_DNA"/>
</dbReference>
<protein>
    <submittedName>
        <fullName evidence="2">Nickel-dependent hydrogenase large subunit</fullName>
    </submittedName>
</protein>
<feature type="binding site" evidence="1">
    <location>
        <position position="63"/>
    </location>
    <ligand>
        <name>Ni(2+)</name>
        <dbReference type="ChEBI" id="CHEBI:49786"/>
    </ligand>
</feature>
<accession>A0A1Z5HUP5</accession>
<keyword evidence="1" id="KW-0479">Metal-binding</keyword>
<feature type="binding site" evidence="1">
    <location>
        <position position="66"/>
    </location>
    <ligand>
        <name>Ni(2+)</name>
        <dbReference type="ChEBI" id="CHEBI:49786"/>
    </ligand>
</feature>
<sequence length="428" mass="48386">MTLERIQVDYLARVEGEAALKITLSDGKIKDLMLNVFEPPRFFEGFLVGRRFEEVPELVSRICGICPVSHQITSLQAIEDALGIEVSQQTRDLRKLLALSQYIQSHSLHVYMLAAPDFLGYESALSMVEDYRPVVERALRMKRLGNDITAAIGGREVHPVTAAVNGFTKVPSRKVLRDFLLRLEQAKQDALETVKLIGSLQVPDLTRDCEHVALRSTNEYAINEGRLVSTKGLDIPVWQYRNHIKEKHVPHSNALHSYIVGRGSFLVGPLARVNLNFDRLSPDAQKAALETGVQFPNFNPFYSALARAIELVHSVDESIEIIERLDPVEEDRSFEVKGGEGFAITEAPRGVLYHSYRINDEGLVEAADIVTPTAHNVNNMEQDLREYVPRVINLPEEEARLKCEMVIRNYDPCFSCSTHFLRLEIKRQ</sequence>
<feature type="binding site" evidence="1">
    <location>
        <position position="419"/>
    </location>
    <ligand>
        <name>Mg(2+)</name>
        <dbReference type="ChEBI" id="CHEBI:18420"/>
    </ligand>
</feature>
<dbReference type="Proteomes" id="UP000197032">
    <property type="component" value="Unassembled WGS sequence"/>
</dbReference>
<feature type="binding site" evidence="1">
    <location>
        <position position="416"/>
    </location>
    <ligand>
        <name>Fe cation</name>
        <dbReference type="ChEBI" id="CHEBI:24875"/>
    </ligand>
</feature>
<comment type="cofactor">
    <cofactor evidence="1">
        <name>Fe cation</name>
        <dbReference type="ChEBI" id="CHEBI:24875"/>
    </cofactor>
</comment>
<proteinExistence type="predicted"/>
<evidence type="ECO:0000313" key="3">
    <source>
        <dbReference type="Proteomes" id="UP000197032"/>
    </source>
</evidence>
<comment type="caution">
    <text evidence="2">The sequence shown here is derived from an EMBL/GenBank/DDBJ whole genome shotgun (WGS) entry which is preliminary data.</text>
</comment>
<feature type="binding site" evidence="1">
    <location>
        <position position="66"/>
    </location>
    <ligand>
        <name>Fe cation</name>
        <dbReference type="ChEBI" id="CHEBI:24875"/>
    </ligand>
</feature>
<organism evidence="2 3">
    <name type="scientific">Calderihabitans maritimus</name>
    <dbReference type="NCBI Taxonomy" id="1246530"/>
    <lineage>
        <taxon>Bacteria</taxon>
        <taxon>Bacillati</taxon>
        <taxon>Bacillota</taxon>
        <taxon>Clostridia</taxon>
        <taxon>Neomoorellales</taxon>
        <taxon>Calderihabitantaceae</taxon>
        <taxon>Calderihabitans</taxon>
    </lineage>
</organism>
<feature type="binding site" evidence="1">
    <location>
        <position position="369"/>
    </location>
    <ligand>
        <name>Mg(2+)</name>
        <dbReference type="ChEBI" id="CHEBI:18420"/>
    </ligand>
</feature>
<name>A0A1Z5HUP5_9FIRM</name>
<dbReference type="Gene3D" id="1.10.645.10">
    <property type="entry name" value="Cytochrome-c3 Hydrogenase, chain B"/>
    <property type="match status" value="1"/>
</dbReference>
<dbReference type="InterPro" id="IPR029014">
    <property type="entry name" value="NiFe-Hase_large"/>
</dbReference>
<dbReference type="PANTHER" id="PTHR43600:SF4">
    <property type="entry name" value="CYTOSOLIC NIFE-HYDROGENASE, ALPHA SUBUNIT"/>
    <property type="match status" value="1"/>
</dbReference>
<evidence type="ECO:0000256" key="1">
    <source>
        <dbReference type="PIRSR" id="PIRSR601501-1"/>
    </source>
</evidence>